<evidence type="ECO:0000256" key="6">
    <source>
        <dbReference type="ARBA" id="ARBA00022723"/>
    </source>
</evidence>
<keyword evidence="5 16" id="KW-1090">Inhibition of host innate immune response by virus</keyword>
<keyword evidence="14 16" id="KW-0899">Viral immunoevasion</keyword>
<keyword evidence="7 16" id="KW-0863">Zinc-finger</keyword>
<keyword evidence="6 16" id="KW-0479">Metal-binding</keyword>
<dbReference type="SUPFAM" id="SSF161229">
    <property type="entry name" value="E6 C-terminal domain-like"/>
    <property type="match status" value="2"/>
</dbReference>
<evidence type="ECO:0000256" key="15">
    <source>
        <dbReference type="ARBA" id="ARBA00023323"/>
    </source>
</evidence>
<evidence type="ECO:0000256" key="8">
    <source>
        <dbReference type="ARBA" id="ARBA00022833"/>
    </source>
</evidence>
<reference evidence="19" key="2">
    <citation type="submission" date="2019-03" db="EMBL/GenBank/DDBJ databases">
        <title>Nasal virome of children in isolated Colombian villages.</title>
        <authorList>
            <person name="Altan E."/>
            <person name="Delwart E."/>
        </authorList>
    </citation>
    <scope>NUCLEOTIDE SEQUENCE</scope>
    <source>
        <strain evidence="19">Gamma24/S34-CNI/CO/2018</strain>
    </source>
</reference>
<evidence type="ECO:0000256" key="16">
    <source>
        <dbReference type="HAMAP-Rule" id="MF_04006"/>
    </source>
</evidence>
<evidence type="ECO:0000256" key="3">
    <source>
        <dbReference type="ARBA" id="ARBA00022562"/>
    </source>
</evidence>
<evidence type="ECO:0000256" key="5">
    <source>
        <dbReference type="ARBA" id="ARBA00022632"/>
    </source>
</evidence>
<evidence type="ECO:0000256" key="4">
    <source>
        <dbReference type="ARBA" id="ARBA00022581"/>
    </source>
</evidence>
<dbReference type="InterPro" id="IPR038575">
    <property type="entry name" value="E6_sf"/>
</dbReference>
<dbReference type="GO" id="GO:0030430">
    <property type="term" value="C:host cell cytoplasm"/>
    <property type="evidence" value="ECO:0007669"/>
    <property type="project" value="UniProtKB-SubCell"/>
</dbReference>
<comment type="subunit">
    <text evidence="16">Forms homodimers. Interacts with ubiquitin-protein ligase UBE3A/E6-AP; this interaction stimulates UBE3A ubiquitin activity. Interacts with host BAK1.</text>
</comment>
<evidence type="ECO:0000256" key="1">
    <source>
        <dbReference type="ARBA" id="ARBA00006346"/>
    </source>
</evidence>
<comment type="function">
    <text evidence="16">Plays a major role in the induction and maintenance of cellular transformation. E6 associates with host UBE3A/E6-AP ubiquitin-protein ligase and modulates its activity. Protects host keratinocytes from apoptosis by mediating the degradation of host BAK1. May also inhibit host immune response.</text>
</comment>
<evidence type="ECO:0000256" key="11">
    <source>
        <dbReference type="ARBA" id="ARBA00023159"/>
    </source>
</evidence>
<dbReference type="GO" id="GO:0042025">
    <property type="term" value="C:host cell nucleus"/>
    <property type="evidence" value="ECO:0007669"/>
    <property type="project" value="UniProtKB-SubCell"/>
</dbReference>
<proteinExistence type="inferred from homology"/>
<keyword evidence="12 16" id="KW-0804">Transcription</keyword>
<dbReference type="GO" id="GO:0039502">
    <property type="term" value="P:symbiont-mediated suppression of host type I interferon-mediated signaling pathway"/>
    <property type="evidence" value="ECO:0007669"/>
    <property type="project" value="UniProtKB-UniRule"/>
</dbReference>
<keyword evidence="4 16" id="KW-0945">Host-virus interaction</keyword>
<keyword evidence="2 16" id="KW-0244">Early protein</keyword>
<evidence type="ECO:0000256" key="7">
    <source>
        <dbReference type="ARBA" id="ARBA00022771"/>
    </source>
</evidence>
<comment type="similarity">
    <text evidence="1 16 17">Belongs to the papillomaviridae E6 protein family.</text>
</comment>
<dbReference type="GO" id="GO:0006351">
    <property type="term" value="P:DNA-templated transcription"/>
    <property type="evidence" value="ECO:0007669"/>
    <property type="project" value="UniProtKB-UniRule"/>
</dbReference>
<feature type="zinc finger region" evidence="16">
    <location>
        <begin position="28"/>
        <end position="64"/>
    </location>
</feature>
<dbReference type="GO" id="GO:0052150">
    <property type="term" value="P:symbiont-mediated perturbation of host apoptosis"/>
    <property type="evidence" value="ECO:0007669"/>
    <property type="project" value="UniProtKB-KW"/>
</dbReference>
<keyword evidence="13 16" id="KW-1035">Host cytoplasm</keyword>
<keyword evidence="15 16" id="KW-1119">Modulation of host cell apoptosis by virus</keyword>
<feature type="zinc finger region" evidence="16">
    <location>
        <begin position="101"/>
        <end position="137"/>
    </location>
</feature>
<dbReference type="GO" id="GO:0008270">
    <property type="term" value="F:zinc ion binding"/>
    <property type="evidence" value="ECO:0007669"/>
    <property type="project" value="UniProtKB-KW"/>
</dbReference>
<accession>A0A2D2AMA4</accession>
<organism evidence="18">
    <name type="scientific">Gammapapillomavirus 24</name>
    <dbReference type="NCBI Taxonomy" id="1961681"/>
    <lineage>
        <taxon>Viruses</taxon>
        <taxon>Monodnaviria</taxon>
        <taxon>Shotokuvirae</taxon>
        <taxon>Cossaviricota</taxon>
        <taxon>Papovaviricetes</taxon>
        <taxon>Zurhausenvirales</taxon>
        <taxon>Papillomaviridae</taxon>
        <taxon>Firstpapillomavirinae</taxon>
        <taxon>Gammapapillomavirus</taxon>
    </lineage>
</organism>
<evidence type="ECO:0000256" key="13">
    <source>
        <dbReference type="ARBA" id="ARBA00023200"/>
    </source>
</evidence>
<protein>
    <recommendedName>
        <fullName evidence="16 17">Protein E6</fullName>
    </recommendedName>
</protein>
<dbReference type="InterPro" id="IPR001334">
    <property type="entry name" value="E6"/>
</dbReference>
<evidence type="ECO:0000313" key="18">
    <source>
        <dbReference type="EMBL" id="ATQ38581.1"/>
    </source>
</evidence>
<keyword evidence="9 16" id="KW-0805">Transcription regulation</keyword>
<keyword evidence="11 16" id="KW-0010">Activator</keyword>
<dbReference type="GO" id="GO:0003677">
    <property type="term" value="F:DNA binding"/>
    <property type="evidence" value="ECO:0007669"/>
    <property type="project" value="UniProtKB-UniRule"/>
</dbReference>
<dbReference type="EMBL" id="MF588749">
    <property type="protein sequence ID" value="ATQ38581.1"/>
    <property type="molecule type" value="Genomic_DNA"/>
</dbReference>
<evidence type="ECO:0000256" key="14">
    <source>
        <dbReference type="ARBA" id="ARBA00023280"/>
    </source>
</evidence>
<keyword evidence="10 16" id="KW-0238">DNA-binding</keyword>
<dbReference type="GO" id="GO:0006355">
    <property type="term" value="P:regulation of DNA-templated transcription"/>
    <property type="evidence" value="ECO:0007669"/>
    <property type="project" value="UniProtKB-UniRule"/>
</dbReference>
<keyword evidence="3 16" id="KW-1048">Host nucleus</keyword>
<dbReference type="GO" id="GO:0039648">
    <property type="term" value="P:symbiont-mediated perturbation of host ubiquitin-like protein modification"/>
    <property type="evidence" value="ECO:0007669"/>
    <property type="project" value="UniProtKB-UniRule"/>
</dbReference>
<dbReference type="Pfam" id="PF00518">
    <property type="entry name" value="E6"/>
    <property type="match status" value="1"/>
</dbReference>
<evidence type="ECO:0000256" key="10">
    <source>
        <dbReference type="ARBA" id="ARBA00023125"/>
    </source>
</evidence>
<comment type="caution">
    <text evidence="16">Lacks conserved residue(s) required for the propagation of feature annotation.</text>
</comment>
<evidence type="ECO:0000256" key="9">
    <source>
        <dbReference type="ARBA" id="ARBA00023015"/>
    </source>
</evidence>
<evidence type="ECO:0000256" key="17">
    <source>
        <dbReference type="RuleBase" id="RU363123"/>
    </source>
</evidence>
<reference evidence="18" key="1">
    <citation type="journal article" date="2018" name="MSphere">
        <title>Metagenomic Discovery of 83 New Human Papillomavirus Types in Patients with Immunodeficiency.</title>
        <authorList>
            <person name="Pastrana D.V."/>
            <person name="Peretti A."/>
            <person name="Welch N.L."/>
            <person name="Borgogna C."/>
            <person name="Olivero C."/>
            <person name="Badolato R."/>
            <person name="Notarangelo L.D."/>
            <person name="Gariglio M."/>
            <person name="FitzGerald P.C."/>
            <person name="McIntosh C.E."/>
            <person name="Reeves J."/>
            <person name="Starrett G.J."/>
            <person name="Bliskovsky V."/>
            <person name="Velez D."/>
            <person name="Brownell I."/>
            <person name="Yarchoan R."/>
            <person name="Wyvill K.M."/>
            <person name="Uldrick T.S."/>
            <person name="Maldarelli F."/>
            <person name="Lisco A."/>
            <person name="Sereti I."/>
            <person name="Gonzalez C.M."/>
            <person name="Androphy E.J."/>
            <person name="McBride A.A."/>
            <person name="Van Doorslaer K."/>
            <person name="Garcia F."/>
            <person name="Dvoretzky I."/>
            <person name="Liu J.S."/>
            <person name="Han J."/>
            <person name="Murphy P.M."/>
            <person name="McDermott D.H."/>
            <person name="Buck C.B."/>
        </authorList>
    </citation>
    <scope>NUCLEOTIDE SEQUENCE</scope>
    <source>
        <strain evidence="18">Gamma24_w07c74b</strain>
    </source>
</reference>
<sequence length="148" mass="16755">MENLLLPVCLDEYCNYFGVEFSDLHFPCIFCRHSLDIVDLLSFKQKRLSLVWRKGKCYAACAVCVRQTAAIEKLRYSQCSVSGEFIEHVAQKRLEELIVRCLECMTLLSPAEKVDIIASGECFFLVRGHWKGICSACGSNARALSNYA</sequence>
<gene>
    <name evidence="16 18" type="primary">E6</name>
</gene>
<name>A0A2D2AMA4_9PAPI</name>
<dbReference type="EMBL" id="MK620838">
    <property type="protein sequence ID" value="QCQ84414.1"/>
    <property type="molecule type" value="Genomic_DNA"/>
</dbReference>
<dbReference type="GO" id="GO:0052170">
    <property type="term" value="P:symbiont-mediated suppression of host innate immune response"/>
    <property type="evidence" value="ECO:0007669"/>
    <property type="project" value="UniProtKB-KW"/>
</dbReference>
<evidence type="ECO:0000256" key="12">
    <source>
        <dbReference type="ARBA" id="ARBA00023163"/>
    </source>
</evidence>
<keyword evidence="8 16" id="KW-0862">Zinc</keyword>
<evidence type="ECO:0000313" key="19">
    <source>
        <dbReference type="EMBL" id="QCQ84414.1"/>
    </source>
</evidence>
<comment type="subcellular location">
    <subcellularLocation>
        <location evidence="16 17">Host cytoplasm</location>
    </subcellularLocation>
    <subcellularLocation>
        <location evidence="16 17">Host nucleus</location>
    </subcellularLocation>
</comment>
<dbReference type="HAMAP" id="MF_04006">
    <property type="entry name" value="HPV_E6"/>
    <property type="match status" value="1"/>
</dbReference>
<dbReference type="Gene3D" id="3.30.240.40">
    <property type="entry name" value="E6 early regulatory protein"/>
    <property type="match status" value="2"/>
</dbReference>
<evidence type="ECO:0000256" key="2">
    <source>
        <dbReference type="ARBA" id="ARBA00022518"/>
    </source>
</evidence>
<dbReference type="Proteomes" id="UP000290360">
    <property type="component" value="Segment"/>
</dbReference>